<proteinExistence type="predicted"/>
<keyword evidence="2" id="KW-1185">Reference proteome</keyword>
<gene>
    <name evidence="1" type="ORF">J1N35_034194</name>
</gene>
<evidence type="ECO:0008006" key="3">
    <source>
        <dbReference type="Google" id="ProtNLM"/>
    </source>
</evidence>
<comment type="caution">
    <text evidence="1">The sequence shown here is derived from an EMBL/GenBank/DDBJ whole genome shotgun (WGS) entry which is preliminary data.</text>
</comment>
<dbReference type="Proteomes" id="UP000828251">
    <property type="component" value="Unassembled WGS sequence"/>
</dbReference>
<accession>A0A9D3USF7</accession>
<evidence type="ECO:0000313" key="2">
    <source>
        <dbReference type="Proteomes" id="UP000828251"/>
    </source>
</evidence>
<dbReference type="AlphaFoldDB" id="A0A9D3USF7"/>
<organism evidence="1 2">
    <name type="scientific">Gossypium stocksii</name>
    <dbReference type="NCBI Taxonomy" id="47602"/>
    <lineage>
        <taxon>Eukaryota</taxon>
        <taxon>Viridiplantae</taxon>
        <taxon>Streptophyta</taxon>
        <taxon>Embryophyta</taxon>
        <taxon>Tracheophyta</taxon>
        <taxon>Spermatophyta</taxon>
        <taxon>Magnoliopsida</taxon>
        <taxon>eudicotyledons</taxon>
        <taxon>Gunneridae</taxon>
        <taxon>Pentapetalae</taxon>
        <taxon>rosids</taxon>
        <taxon>malvids</taxon>
        <taxon>Malvales</taxon>
        <taxon>Malvaceae</taxon>
        <taxon>Malvoideae</taxon>
        <taxon>Gossypium</taxon>
    </lineage>
</organism>
<name>A0A9D3USF7_9ROSI</name>
<evidence type="ECO:0000313" key="1">
    <source>
        <dbReference type="EMBL" id="KAH1056129.1"/>
    </source>
</evidence>
<dbReference type="OrthoDB" id="998851at2759"/>
<dbReference type="PANTHER" id="PTHR46890:SF48">
    <property type="entry name" value="RNA-DIRECTED DNA POLYMERASE"/>
    <property type="match status" value="1"/>
</dbReference>
<sequence>MLNLEANREKLFWKQRVRVNWLRMGDRNTSSFHSFAYSQKRINVVRGLEGESGAWVSGEEEMVGLATSYFKDSLLSKPMRSCDLLFVEVQPCISESLNKDLMAEFKVDEVVGAIKAMAPLKASGKDGFLALFYQNFWHVVREEVAKYCLEVLNGQRDLEKVNRKNIFLIPKVPTLENIGQLKPISLCNVIYKVILKVVVNRFQRALSVCIDET</sequence>
<dbReference type="EMBL" id="JAIQCV010000010">
    <property type="protein sequence ID" value="KAH1056129.1"/>
    <property type="molecule type" value="Genomic_DNA"/>
</dbReference>
<protein>
    <recommendedName>
        <fullName evidence="3">Reverse transcriptase</fullName>
    </recommendedName>
</protein>
<reference evidence="1 2" key="1">
    <citation type="journal article" date="2021" name="Plant Biotechnol. J.">
        <title>Multi-omics assisted identification of the key and species-specific regulatory components of drought-tolerant mechanisms in Gossypium stocksii.</title>
        <authorList>
            <person name="Yu D."/>
            <person name="Ke L."/>
            <person name="Zhang D."/>
            <person name="Wu Y."/>
            <person name="Sun Y."/>
            <person name="Mei J."/>
            <person name="Sun J."/>
            <person name="Sun Y."/>
        </authorList>
    </citation>
    <scope>NUCLEOTIDE SEQUENCE [LARGE SCALE GENOMIC DNA]</scope>
    <source>
        <strain evidence="2">cv. E1</strain>
        <tissue evidence="1">Leaf</tissue>
    </source>
</reference>
<dbReference type="PANTHER" id="PTHR46890">
    <property type="entry name" value="NON-LTR RETROLELEMENT REVERSE TRANSCRIPTASE-LIKE PROTEIN-RELATED"/>
    <property type="match status" value="1"/>
</dbReference>
<dbReference type="InterPro" id="IPR052343">
    <property type="entry name" value="Retrotransposon-Effector_Assoc"/>
</dbReference>